<evidence type="ECO:0000259" key="2">
    <source>
        <dbReference type="Pfam" id="PF01208"/>
    </source>
</evidence>
<feature type="domain" description="Uroporphyrinogen decarboxylase (URO-D)" evidence="2">
    <location>
        <begin position="13"/>
        <end position="70"/>
    </location>
</feature>
<reference evidence="3" key="1">
    <citation type="submission" date="2020-05" db="UniProtKB">
        <authorList>
            <consortium name="EnsemblMetazoa"/>
        </authorList>
    </citation>
    <scope>IDENTIFICATION</scope>
    <source>
        <strain evidence="3">Yale</strain>
    </source>
</reference>
<dbReference type="AlphaFoldDB" id="A0A1B0GDI0"/>
<dbReference type="InterPro" id="IPR000257">
    <property type="entry name" value="Uroporphyrinogen_deCOase"/>
</dbReference>
<dbReference type="SUPFAM" id="SSF51726">
    <property type="entry name" value="UROD/MetE-like"/>
    <property type="match status" value="1"/>
</dbReference>
<dbReference type="InterPro" id="IPR038071">
    <property type="entry name" value="UROD/MetE-like_sf"/>
</dbReference>
<evidence type="ECO:0000256" key="1">
    <source>
        <dbReference type="SAM" id="MobiDB-lite"/>
    </source>
</evidence>
<organism evidence="3 4">
    <name type="scientific">Glossina morsitans morsitans</name>
    <name type="common">Savannah tsetse fly</name>
    <dbReference type="NCBI Taxonomy" id="37546"/>
    <lineage>
        <taxon>Eukaryota</taxon>
        <taxon>Metazoa</taxon>
        <taxon>Ecdysozoa</taxon>
        <taxon>Arthropoda</taxon>
        <taxon>Hexapoda</taxon>
        <taxon>Insecta</taxon>
        <taxon>Pterygota</taxon>
        <taxon>Neoptera</taxon>
        <taxon>Endopterygota</taxon>
        <taxon>Diptera</taxon>
        <taxon>Brachycera</taxon>
        <taxon>Muscomorpha</taxon>
        <taxon>Hippoboscoidea</taxon>
        <taxon>Glossinidae</taxon>
        <taxon>Glossina</taxon>
    </lineage>
</organism>
<keyword evidence="4" id="KW-1185">Reference proteome</keyword>
<feature type="region of interest" description="Disordered" evidence="1">
    <location>
        <begin position="48"/>
        <end position="74"/>
    </location>
</feature>
<name>A0A1B0GDI0_GLOMM</name>
<dbReference type="GO" id="GO:0006779">
    <property type="term" value="P:porphyrin-containing compound biosynthetic process"/>
    <property type="evidence" value="ECO:0007669"/>
    <property type="project" value="InterPro"/>
</dbReference>
<dbReference type="STRING" id="37546.A0A1B0GDI0"/>
<dbReference type="Pfam" id="PF01208">
    <property type="entry name" value="URO-D"/>
    <property type="match status" value="1"/>
</dbReference>
<dbReference type="Proteomes" id="UP000092444">
    <property type="component" value="Unassembled WGS sequence"/>
</dbReference>
<dbReference type="VEuPathDB" id="VectorBase:GMOY011355"/>
<evidence type="ECO:0000313" key="4">
    <source>
        <dbReference type="Proteomes" id="UP000092444"/>
    </source>
</evidence>
<protein>
    <recommendedName>
        <fullName evidence="2">Uroporphyrinogen decarboxylase (URO-D) domain-containing protein</fullName>
    </recommendedName>
</protein>
<sequence>MKHTNCHRRLFGNTLFAKDAAHSLTKQSTLGYDAISLDWTVDPVKTREQVDPNITLQGNSDPQDMYKTPKKSAL</sequence>
<dbReference type="Gene3D" id="3.20.20.210">
    <property type="match status" value="1"/>
</dbReference>
<proteinExistence type="predicted"/>
<dbReference type="EMBL" id="CCAG010011905">
    <property type="status" value="NOT_ANNOTATED_CDS"/>
    <property type="molecule type" value="Genomic_DNA"/>
</dbReference>
<evidence type="ECO:0000313" key="3">
    <source>
        <dbReference type="EnsemblMetazoa" id="GMOY011355-PA"/>
    </source>
</evidence>
<feature type="compositionally biased region" description="Polar residues" evidence="1">
    <location>
        <begin position="52"/>
        <end position="62"/>
    </location>
</feature>
<dbReference type="GO" id="GO:0004853">
    <property type="term" value="F:uroporphyrinogen decarboxylase activity"/>
    <property type="evidence" value="ECO:0007669"/>
    <property type="project" value="InterPro"/>
</dbReference>
<dbReference type="EnsemblMetazoa" id="GMOY011355-RA">
    <property type="protein sequence ID" value="GMOY011355-PA"/>
    <property type="gene ID" value="GMOY011355"/>
</dbReference>
<accession>A0A1B0GDI0</accession>